<evidence type="ECO:0000313" key="2">
    <source>
        <dbReference type="Proteomes" id="UP000886501"/>
    </source>
</evidence>
<keyword evidence="2" id="KW-1185">Reference proteome</keyword>
<dbReference type="Proteomes" id="UP000886501">
    <property type="component" value="Unassembled WGS sequence"/>
</dbReference>
<reference evidence="1" key="2">
    <citation type="journal article" date="2020" name="Nat. Commun.">
        <title>Large-scale genome sequencing of mycorrhizal fungi provides insights into the early evolution of symbiotic traits.</title>
        <authorList>
            <person name="Miyauchi S."/>
            <person name="Kiss E."/>
            <person name="Kuo A."/>
            <person name="Drula E."/>
            <person name="Kohler A."/>
            <person name="Sanchez-Garcia M."/>
            <person name="Morin E."/>
            <person name="Andreopoulos B."/>
            <person name="Barry K.W."/>
            <person name="Bonito G."/>
            <person name="Buee M."/>
            <person name="Carver A."/>
            <person name="Chen C."/>
            <person name="Cichocki N."/>
            <person name="Clum A."/>
            <person name="Culley D."/>
            <person name="Crous P.W."/>
            <person name="Fauchery L."/>
            <person name="Girlanda M."/>
            <person name="Hayes R.D."/>
            <person name="Keri Z."/>
            <person name="LaButti K."/>
            <person name="Lipzen A."/>
            <person name="Lombard V."/>
            <person name="Magnuson J."/>
            <person name="Maillard F."/>
            <person name="Murat C."/>
            <person name="Nolan M."/>
            <person name="Ohm R.A."/>
            <person name="Pangilinan J."/>
            <person name="Pereira M.F."/>
            <person name="Perotto S."/>
            <person name="Peter M."/>
            <person name="Pfister S."/>
            <person name="Riley R."/>
            <person name="Sitrit Y."/>
            <person name="Stielow J.B."/>
            <person name="Szollosi G."/>
            <person name="Zifcakova L."/>
            <person name="Stursova M."/>
            <person name="Spatafora J.W."/>
            <person name="Tedersoo L."/>
            <person name="Vaario L.M."/>
            <person name="Yamada A."/>
            <person name="Yan M."/>
            <person name="Wang P."/>
            <person name="Xu J."/>
            <person name="Bruns T."/>
            <person name="Baldrian P."/>
            <person name="Vilgalys R."/>
            <person name="Dunand C."/>
            <person name="Henrissat B."/>
            <person name="Grigoriev I.V."/>
            <person name="Hibbett D."/>
            <person name="Nagy L.G."/>
            <person name="Martin F.M."/>
        </authorList>
    </citation>
    <scope>NUCLEOTIDE SEQUENCE</scope>
    <source>
        <strain evidence="1">P2</strain>
    </source>
</reference>
<reference evidence="1" key="1">
    <citation type="submission" date="2019-10" db="EMBL/GenBank/DDBJ databases">
        <authorList>
            <consortium name="DOE Joint Genome Institute"/>
            <person name="Kuo A."/>
            <person name="Miyauchi S."/>
            <person name="Kiss E."/>
            <person name="Drula E."/>
            <person name="Kohler A."/>
            <person name="Sanchez-Garcia M."/>
            <person name="Andreopoulos B."/>
            <person name="Barry K.W."/>
            <person name="Bonito G."/>
            <person name="Buee M."/>
            <person name="Carver A."/>
            <person name="Chen C."/>
            <person name="Cichocki N."/>
            <person name="Clum A."/>
            <person name="Culley D."/>
            <person name="Crous P.W."/>
            <person name="Fauchery L."/>
            <person name="Girlanda M."/>
            <person name="Hayes R."/>
            <person name="Keri Z."/>
            <person name="Labutti K."/>
            <person name="Lipzen A."/>
            <person name="Lombard V."/>
            <person name="Magnuson J."/>
            <person name="Maillard F."/>
            <person name="Morin E."/>
            <person name="Murat C."/>
            <person name="Nolan M."/>
            <person name="Ohm R."/>
            <person name="Pangilinan J."/>
            <person name="Pereira M."/>
            <person name="Perotto S."/>
            <person name="Peter M."/>
            <person name="Riley R."/>
            <person name="Sitrit Y."/>
            <person name="Stielow B."/>
            <person name="Szollosi G."/>
            <person name="Zifcakova L."/>
            <person name="Stursova M."/>
            <person name="Spatafora J.W."/>
            <person name="Tedersoo L."/>
            <person name="Vaario L.-M."/>
            <person name="Yamada A."/>
            <person name="Yan M."/>
            <person name="Wang P."/>
            <person name="Xu J."/>
            <person name="Bruns T."/>
            <person name="Baldrian P."/>
            <person name="Vilgalys R."/>
            <person name="Henrissat B."/>
            <person name="Grigoriev I.V."/>
            <person name="Hibbett D."/>
            <person name="Nagy L.G."/>
            <person name="Martin F.M."/>
        </authorList>
    </citation>
    <scope>NUCLEOTIDE SEQUENCE</scope>
    <source>
        <strain evidence="1">P2</strain>
    </source>
</reference>
<sequence length="70" mass="7539">MAWADGNHTNNPKKPASQRAFAFAKSVSNLVRENSAVDAFSTDDLKEKDNLTLSSDGKIGTLRTSILTSV</sequence>
<evidence type="ECO:0000313" key="1">
    <source>
        <dbReference type="EMBL" id="KAF9645239.1"/>
    </source>
</evidence>
<accession>A0ACB6Z6T1</accession>
<organism evidence="1 2">
    <name type="scientific">Thelephora ganbajun</name>
    <name type="common">Ganba fungus</name>
    <dbReference type="NCBI Taxonomy" id="370292"/>
    <lineage>
        <taxon>Eukaryota</taxon>
        <taxon>Fungi</taxon>
        <taxon>Dikarya</taxon>
        <taxon>Basidiomycota</taxon>
        <taxon>Agaricomycotina</taxon>
        <taxon>Agaricomycetes</taxon>
        <taxon>Thelephorales</taxon>
        <taxon>Thelephoraceae</taxon>
        <taxon>Thelephora</taxon>
    </lineage>
</organism>
<gene>
    <name evidence="1" type="ORF">BDM02DRAFT_3120531</name>
</gene>
<dbReference type="EMBL" id="MU118098">
    <property type="protein sequence ID" value="KAF9645239.1"/>
    <property type="molecule type" value="Genomic_DNA"/>
</dbReference>
<protein>
    <submittedName>
        <fullName evidence="1">Uncharacterized protein</fullName>
    </submittedName>
</protein>
<proteinExistence type="predicted"/>
<name>A0ACB6Z6T1_THEGA</name>
<comment type="caution">
    <text evidence="1">The sequence shown here is derived from an EMBL/GenBank/DDBJ whole genome shotgun (WGS) entry which is preliminary data.</text>
</comment>